<gene>
    <name evidence="2" type="ORF">K443DRAFT_3927</name>
</gene>
<reference evidence="2 3" key="1">
    <citation type="submission" date="2014-04" db="EMBL/GenBank/DDBJ databases">
        <authorList>
            <consortium name="DOE Joint Genome Institute"/>
            <person name="Kuo A."/>
            <person name="Kohler A."/>
            <person name="Nagy L.G."/>
            <person name="Floudas D."/>
            <person name="Copeland A."/>
            <person name="Barry K.W."/>
            <person name="Cichocki N."/>
            <person name="Veneault-Fourrey C."/>
            <person name="LaButti K."/>
            <person name="Lindquist E.A."/>
            <person name="Lipzen A."/>
            <person name="Lundell T."/>
            <person name="Morin E."/>
            <person name="Murat C."/>
            <person name="Sun H."/>
            <person name="Tunlid A."/>
            <person name="Henrissat B."/>
            <person name="Grigoriev I.V."/>
            <person name="Hibbett D.S."/>
            <person name="Martin F."/>
            <person name="Nordberg H.P."/>
            <person name="Cantor M.N."/>
            <person name="Hua S.X."/>
        </authorList>
    </citation>
    <scope>NUCLEOTIDE SEQUENCE [LARGE SCALE GENOMIC DNA]</scope>
    <source>
        <strain evidence="2 3">LaAM-08-1</strain>
    </source>
</reference>
<reference evidence="3" key="2">
    <citation type="submission" date="2015-01" db="EMBL/GenBank/DDBJ databases">
        <title>Evolutionary Origins and Diversification of the Mycorrhizal Mutualists.</title>
        <authorList>
            <consortium name="DOE Joint Genome Institute"/>
            <consortium name="Mycorrhizal Genomics Consortium"/>
            <person name="Kohler A."/>
            <person name="Kuo A."/>
            <person name="Nagy L.G."/>
            <person name="Floudas D."/>
            <person name="Copeland A."/>
            <person name="Barry K.W."/>
            <person name="Cichocki N."/>
            <person name="Veneault-Fourrey C."/>
            <person name="LaButti K."/>
            <person name="Lindquist E.A."/>
            <person name="Lipzen A."/>
            <person name="Lundell T."/>
            <person name="Morin E."/>
            <person name="Murat C."/>
            <person name="Riley R."/>
            <person name="Ohm R."/>
            <person name="Sun H."/>
            <person name="Tunlid A."/>
            <person name="Henrissat B."/>
            <person name="Grigoriev I.V."/>
            <person name="Hibbett D.S."/>
            <person name="Martin F."/>
        </authorList>
    </citation>
    <scope>NUCLEOTIDE SEQUENCE [LARGE SCALE GENOMIC DNA]</scope>
    <source>
        <strain evidence="3">LaAM-08-1</strain>
    </source>
</reference>
<dbReference type="EMBL" id="KN838561">
    <property type="protein sequence ID" value="KIK05245.1"/>
    <property type="molecule type" value="Genomic_DNA"/>
</dbReference>
<feature type="compositionally biased region" description="Polar residues" evidence="1">
    <location>
        <begin position="56"/>
        <end position="81"/>
    </location>
</feature>
<sequence>MTNNDDVVVLYCCLSTKVSPLRPFVPTDPANDNPTTPRPHHPTTTATKTTRIPNQRHVTMSTSTIPIDGTQGRQSSTSTVPSGRAASSDIDDIHNIVNVSPHYP</sequence>
<keyword evidence="3" id="KW-1185">Reference proteome</keyword>
<proteinExistence type="predicted"/>
<feature type="region of interest" description="Disordered" evidence="1">
    <location>
        <begin position="21"/>
        <end position="104"/>
    </location>
</feature>
<organism evidence="2 3">
    <name type="scientific">Laccaria amethystina LaAM-08-1</name>
    <dbReference type="NCBI Taxonomy" id="1095629"/>
    <lineage>
        <taxon>Eukaryota</taxon>
        <taxon>Fungi</taxon>
        <taxon>Dikarya</taxon>
        <taxon>Basidiomycota</taxon>
        <taxon>Agaricomycotina</taxon>
        <taxon>Agaricomycetes</taxon>
        <taxon>Agaricomycetidae</taxon>
        <taxon>Agaricales</taxon>
        <taxon>Agaricineae</taxon>
        <taxon>Hydnangiaceae</taxon>
        <taxon>Laccaria</taxon>
    </lineage>
</organism>
<evidence type="ECO:0000313" key="2">
    <source>
        <dbReference type="EMBL" id="KIK05245.1"/>
    </source>
</evidence>
<evidence type="ECO:0000313" key="3">
    <source>
        <dbReference type="Proteomes" id="UP000054477"/>
    </source>
</evidence>
<evidence type="ECO:0000256" key="1">
    <source>
        <dbReference type="SAM" id="MobiDB-lite"/>
    </source>
</evidence>
<dbReference type="AlphaFoldDB" id="A0A0C9WZK8"/>
<accession>A0A0C9WZK8</accession>
<protein>
    <submittedName>
        <fullName evidence="2">Uncharacterized protein</fullName>
    </submittedName>
</protein>
<dbReference type="HOGENOM" id="CLU_2250571_0_0_1"/>
<dbReference type="Proteomes" id="UP000054477">
    <property type="component" value="Unassembled WGS sequence"/>
</dbReference>
<feature type="compositionally biased region" description="Low complexity" evidence="1">
    <location>
        <begin position="42"/>
        <end position="53"/>
    </location>
</feature>
<name>A0A0C9WZK8_9AGAR</name>